<dbReference type="InterPro" id="IPR041413">
    <property type="entry name" value="MLTR_LBD"/>
</dbReference>
<name>B8R8V6_9BACT</name>
<dbReference type="GO" id="GO:0003677">
    <property type="term" value="F:DNA binding"/>
    <property type="evidence" value="ECO:0007669"/>
    <property type="project" value="InterPro"/>
</dbReference>
<feature type="domain" description="HTH cro/C1-type" evidence="2">
    <location>
        <begin position="16"/>
        <end position="85"/>
    </location>
</feature>
<dbReference type="Gene3D" id="1.10.260.40">
    <property type="entry name" value="lambda repressor-like DNA-binding domains"/>
    <property type="match status" value="1"/>
</dbReference>
<reference evidence="3" key="1">
    <citation type="journal article" date="2009" name="Appl. Environ. Microbiol.">
        <title>Characterization of denitrification gene clusters of soil bacteria via a metagenomic approach.</title>
        <authorList>
            <person name="Demaneche S."/>
            <person name="Philippot L."/>
            <person name="David M.M."/>
            <person name="Navarro E."/>
            <person name="Vogel T.M."/>
            <person name="Simonet P."/>
        </authorList>
    </citation>
    <scope>NUCLEOTIDE SEQUENCE</scope>
</reference>
<dbReference type="Pfam" id="PF17765">
    <property type="entry name" value="MLTR_LBD"/>
    <property type="match status" value="1"/>
</dbReference>
<feature type="region of interest" description="Disordered" evidence="1">
    <location>
        <begin position="18"/>
        <end position="40"/>
    </location>
</feature>
<accession>B8R8V6</accession>
<dbReference type="EMBL" id="EU910854">
    <property type="protein sequence ID" value="ACF98112.1"/>
    <property type="molecule type" value="Genomic_DNA"/>
</dbReference>
<dbReference type="AlphaFoldDB" id="B8R8V6"/>
<evidence type="ECO:0000259" key="2">
    <source>
        <dbReference type="SMART" id="SM00530"/>
    </source>
</evidence>
<protein>
    <submittedName>
        <fullName evidence="3">Putative transcriptional regulator XRE family protein</fullName>
    </submittedName>
</protein>
<evidence type="ECO:0000313" key="3">
    <source>
        <dbReference type="EMBL" id="ACF98112.1"/>
    </source>
</evidence>
<sequence length="280" mass="30179">MTTNTLPDQSLTLGGFLRDRRARLSPGPGAQTRRRTPGLRREEVATRAGVSVIWYTWLEQGRGGPPSDAVLERVARALELDASAREVLFLLAQQRPPPLKPAPSSTVAPALQHVLDAMPASPAIVRTPTWDIVAWNAAAAAVLTDFSMLPIEERNVLRRLFGTPSVRASLPDWEANARFAIAVFRVDVARAGVSPEAVALAAELQATSADFRRLWAENETRSHWSGPKRFQHAIAGALTFEYSTFAVDGADGLSMLVFTPASPADARAIASLVADGPRTA</sequence>
<dbReference type="PANTHER" id="PTHR35010">
    <property type="entry name" value="BLL4672 PROTEIN-RELATED"/>
    <property type="match status" value="1"/>
</dbReference>
<dbReference type="InterPro" id="IPR010982">
    <property type="entry name" value="Lambda_DNA-bd_dom_sf"/>
</dbReference>
<dbReference type="InterPro" id="IPR001387">
    <property type="entry name" value="Cro/C1-type_HTH"/>
</dbReference>
<organism evidence="3">
    <name type="scientific">uncultured bacterium 1042</name>
    <dbReference type="NCBI Taxonomy" id="548897"/>
    <lineage>
        <taxon>Bacteria</taxon>
        <taxon>environmental samples</taxon>
    </lineage>
</organism>
<dbReference type="Gene3D" id="3.30.450.180">
    <property type="match status" value="1"/>
</dbReference>
<proteinExistence type="predicted"/>
<dbReference type="SMART" id="SM00530">
    <property type="entry name" value="HTH_XRE"/>
    <property type="match status" value="1"/>
</dbReference>
<dbReference type="PANTHER" id="PTHR35010:SF2">
    <property type="entry name" value="BLL4672 PROTEIN"/>
    <property type="match status" value="1"/>
</dbReference>
<evidence type="ECO:0000256" key="1">
    <source>
        <dbReference type="SAM" id="MobiDB-lite"/>
    </source>
</evidence>
<dbReference type="Pfam" id="PF13560">
    <property type="entry name" value="HTH_31"/>
    <property type="match status" value="1"/>
</dbReference>
<dbReference type="CDD" id="cd00093">
    <property type="entry name" value="HTH_XRE"/>
    <property type="match status" value="1"/>
</dbReference>
<dbReference type="SUPFAM" id="SSF47413">
    <property type="entry name" value="lambda repressor-like DNA-binding domains"/>
    <property type="match status" value="1"/>
</dbReference>